<evidence type="ECO:0000313" key="1">
    <source>
        <dbReference type="EMBL" id="CAG5116474.1"/>
    </source>
</evidence>
<evidence type="ECO:0000313" key="2">
    <source>
        <dbReference type="Proteomes" id="UP000678393"/>
    </source>
</evidence>
<sequence>MCHLFFDRGDTLSDCSGVVTLTGMLFLFADITEDRCFLWHYTHDLDLARRLQQSVARANDLSQNILGKFPKIRKFKQRLDVLDKQPMVFMVSHPHGCSKQVSIGRWTCAEEINSEMSSFLYSTGSCPGSSGAHVCELQWFGGPSMGKKYSAIPHCGASEGQLGTNFCRVYREWLTPNFVSLEMLQLHTGPWEDNFCSVEEQDRNQHYADCKKNPGHENFFSVDTFSMDHLPPSYRSNNLMEFIKLVSDLTVRVTVNYVSENRPETVPGTAIPYPWSSNRGSRLTRVGTGWIAHVKVYDNKECYCKKCKDSPESKPTVAYITMRTSNHLVYDELEAEHTTCELLSSSGEILATCQNLDKLDDAEFYNNETTNGTCRVKYSIHNMDLVHSLQNKIYVLARGLVNPILNNSLKSTKHVKVNDGEYSKQKNSVLYFVVSHPHGCAKQVSICFCGNPGNADTEGSQCSHTSLVCPGSCGAPVIELSRRLVYPVCE</sequence>
<gene>
    <name evidence="1" type="ORF">CUNI_LOCUS2032</name>
</gene>
<comment type="caution">
    <text evidence="1">The sequence shown here is derived from an EMBL/GenBank/DDBJ whole genome shotgun (WGS) entry which is preliminary data.</text>
</comment>
<organism evidence="1 2">
    <name type="scientific">Candidula unifasciata</name>
    <dbReference type="NCBI Taxonomy" id="100452"/>
    <lineage>
        <taxon>Eukaryota</taxon>
        <taxon>Metazoa</taxon>
        <taxon>Spiralia</taxon>
        <taxon>Lophotrochozoa</taxon>
        <taxon>Mollusca</taxon>
        <taxon>Gastropoda</taxon>
        <taxon>Heterobranchia</taxon>
        <taxon>Euthyneura</taxon>
        <taxon>Panpulmonata</taxon>
        <taxon>Eupulmonata</taxon>
        <taxon>Stylommatophora</taxon>
        <taxon>Helicina</taxon>
        <taxon>Helicoidea</taxon>
        <taxon>Geomitridae</taxon>
        <taxon>Candidula</taxon>
    </lineage>
</organism>
<accession>A0A8S3YIE9</accession>
<dbReference type="AlphaFoldDB" id="A0A8S3YIE9"/>
<proteinExistence type="predicted"/>
<dbReference type="OrthoDB" id="6045352at2759"/>
<name>A0A8S3YIE9_9EUPU</name>
<dbReference type="EMBL" id="CAJHNH020000261">
    <property type="protein sequence ID" value="CAG5116474.1"/>
    <property type="molecule type" value="Genomic_DNA"/>
</dbReference>
<protein>
    <submittedName>
        <fullName evidence="1">Uncharacterized protein</fullName>
    </submittedName>
</protein>
<dbReference type="Proteomes" id="UP000678393">
    <property type="component" value="Unassembled WGS sequence"/>
</dbReference>
<reference evidence="1" key="1">
    <citation type="submission" date="2021-04" db="EMBL/GenBank/DDBJ databases">
        <authorList>
            <consortium name="Molecular Ecology Group"/>
        </authorList>
    </citation>
    <scope>NUCLEOTIDE SEQUENCE</scope>
</reference>
<keyword evidence="2" id="KW-1185">Reference proteome</keyword>